<dbReference type="GO" id="GO:0008408">
    <property type="term" value="F:3'-5' exonuclease activity"/>
    <property type="evidence" value="ECO:0007669"/>
    <property type="project" value="InterPro"/>
</dbReference>
<dbReference type="InterPro" id="IPR003593">
    <property type="entry name" value="AAA+_ATPase"/>
</dbReference>
<dbReference type="EC" id="2.7.7.7" evidence="2"/>
<evidence type="ECO:0000313" key="3">
    <source>
        <dbReference type="Proteomes" id="UP000433181"/>
    </source>
</evidence>
<keyword evidence="2" id="KW-0548">Nucleotidyltransferase</keyword>
<evidence type="ECO:0000313" key="2">
    <source>
        <dbReference type="EMBL" id="MSU09486.1"/>
    </source>
</evidence>
<sequence length="335" mass="37225">MMNSQWKDIVGHKELIGRLQAMQMEERIPHAMLFCGAEGVGKTLVAEALAAALLCHEPDHGQCCGRCPACLALKAGTHPDYFLLQPESSGKAAKSIKIEAVRELQAGIARVPLLSSRRVVIIQEAEKMNEAAANCLLKTIEEPEGQAVFILLTSAPAALLDTIISRCMRVEFGILQLDELQEVLCRQGLDRQEAQRLAAVADGSAARAMALREPEVQELHQKAFQLAEIAGRLPVEEMLRLAKDMSGCSREQLIQWLGFLAMLYRDLLVLYSGGGLPLYNQPDVQRLSALLARYPQHSLLALLRLVQEYQKRLRSNVNLQLCLEGFFIKMENLMQ</sequence>
<dbReference type="InterPro" id="IPR004622">
    <property type="entry name" value="DNA_pol_HolB"/>
</dbReference>
<dbReference type="GO" id="GO:0006261">
    <property type="term" value="P:DNA-templated DNA replication"/>
    <property type="evidence" value="ECO:0007669"/>
    <property type="project" value="TreeGrafter"/>
</dbReference>
<dbReference type="EMBL" id="VUNR01000024">
    <property type="protein sequence ID" value="MSU09486.1"/>
    <property type="molecule type" value="Genomic_DNA"/>
</dbReference>
<reference evidence="2 3" key="1">
    <citation type="submission" date="2019-08" db="EMBL/GenBank/DDBJ databases">
        <title>In-depth cultivation of the pig gut microbiome towards novel bacterial diversity and tailored functional studies.</title>
        <authorList>
            <person name="Wylensek D."/>
            <person name="Hitch T.C.A."/>
            <person name="Clavel T."/>
        </authorList>
    </citation>
    <scope>NUCLEOTIDE SEQUENCE [LARGE SCALE GENOMIC DNA]</scope>
    <source>
        <strain evidence="2 3">WCA-693-APC-5D-A</strain>
    </source>
</reference>
<organism evidence="2 3">
    <name type="scientific">Anaerovibrio slackiae</name>
    <dbReference type="NCBI Taxonomy" id="2652309"/>
    <lineage>
        <taxon>Bacteria</taxon>
        <taxon>Bacillati</taxon>
        <taxon>Bacillota</taxon>
        <taxon>Negativicutes</taxon>
        <taxon>Selenomonadales</taxon>
        <taxon>Selenomonadaceae</taxon>
        <taxon>Anaerovibrio</taxon>
    </lineage>
</organism>
<proteinExistence type="predicted"/>
<feature type="domain" description="AAA+ ATPase" evidence="1">
    <location>
        <begin position="28"/>
        <end position="178"/>
    </location>
</feature>
<dbReference type="PANTHER" id="PTHR11669">
    <property type="entry name" value="REPLICATION FACTOR C / DNA POLYMERASE III GAMMA-TAU SUBUNIT"/>
    <property type="match status" value="1"/>
</dbReference>
<dbReference type="InterPro" id="IPR027417">
    <property type="entry name" value="P-loop_NTPase"/>
</dbReference>
<dbReference type="InterPro" id="IPR050238">
    <property type="entry name" value="DNA_Rep/Repair_Clamp_Loader"/>
</dbReference>
<dbReference type="Proteomes" id="UP000433181">
    <property type="component" value="Unassembled WGS sequence"/>
</dbReference>
<dbReference type="NCBIfam" id="TIGR00678">
    <property type="entry name" value="holB"/>
    <property type="match status" value="1"/>
</dbReference>
<dbReference type="Pfam" id="PF13177">
    <property type="entry name" value="DNA_pol3_delta2"/>
    <property type="match status" value="1"/>
</dbReference>
<dbReference type="Gene3D" id="3.40.50.300">
    <property type="entry name" value="P-loop containing nucleotide triphosphate hydrolases"/>
    <property type="match status" value="1"/>
</dbReference>
<evidence type="ECO:0000259" key="1">
    <source>
        <dbReference type="SMART" id="SM00382"/>
    </source>
</evidence>
<protein>
    <submittedName>
        <fullName evidence="2">DNA polymerase III subunit delta</fullName>
        <ecNumber evidence="2">2.7.7.7</ecNumber>
    </submittedName>
</protein>
<gene>
    <name evidence="2" type="primary">holB</name>
    <name evidence="2" type="ORF">FYJ84_10890</name>
</gene>
<keyword evidence="3" id="KW-1185">Reference proteome</keyword>
<accession>A0A6I2UL66</accession>
<keyword evidence="2" id="KW-0808">Transferase</keyword>
<dbReference type="GO" id="GO:0003887">
    <property type="term" value="F:DNA-directed DNA polymerase activity"/>
    <property type="evidence" value="ECO:0007669"/>
    <property type="project" value="UniProtKB-EC"/>
</dbReference>
<dbReference type="PANTHER" id="PTHR11669:SF8">
    <property type="entry name" value="DNA POLYMERASE III SUBUNIT DELTA"/>
    <property type="match status" value="1"/>
</dbReference>
<comment type="caution">
    <text evidence="2">The sequence shown here is derived from an EMBL/GenBank/DDBJ whole genome shotgun (WGS) entry which is preliminary data.</text>
</comment>
<dbReference type="SMART" id="SM00382">
    <property type="entry name" value="AAA"/>
    <property type="match status" value="1"/>
</dbReference>
<dbReference type="SUPFAM" id="SSF52540">
    <property type="entry name" value="P-loop containing nucleoside triphosphate hydrolases"/>
    <property type="match status" value="1"/>
</dbReference>
<dbReference type="AlphaFoldDB" id="A0A6I2UL66"/>
<name>A0A6I2UL66_9FIRM</name>